<dbReference type="SUPFAM" id="SSF53850">
    <property type="entry name" value="Periplasmic binding protein-like II"/>
    <property type="match status" value="1"/>
</dbReference>
<keyword evidence="15" id="KW-0511">Multifunctional enzyme</keyword>
<evidence type="ECO:0000256" key="14">
    <source>
        <dbReference type="ARBA" id="ARBA00023239"/>
    </source>
</evidence>
<dbReference type="EMBL" id="QVER01000001">
    <property type="protein sequence ID" value="RGB93829.1"/>
    <property type="molecule type" value="Genomic_DNA"/>
</dbReference>
<evidence type="ECO:0000259" key="20">
    <source>
        <dbReference type="PROSITE" id="PS51168"/>
    </source>
</evidence>
<dbReference type="InterPro" id="IPR002912">
    <property type="entry name" value="ACT_dom"/>
</dbReference>
<evidence type="ECO:0000256" key="9">
    <source>
        <dbReference type="ARBA" id="ARBA00022490"/>
    </source>
</evidence>
<feature type="domain" description="ACT" evidence="22">
    <location>
        <begin position="278"/>
        <end position="355"/>
    </location>
</feature>
<dbReference type="InterPro" id="IPR002701">
    <property type="entry name" value="CM_II_prokaryot"/>
</dbReference>
<dbReference type="GO" id="GO:0005737">
    <property type="term" value="C:cytoplasm"/>
    <property type="evidence" value="ECO:0007669"/>
    <property type="project" value="UniProtKB-SubCell"/>
</dbReference>
<sequence>MDTLEQARAEIDAVDAQLAALFERRMAAVLSVAQYKQAHGLPIFDAAREAVVLEKAAARIQNAALRPYYKDHVQNMMDVAKQYEAEVLGRNRAAYQGVEGAFAHIALRALFPHAEAVSYPTWDEVFDAVSRGDTAHGVVPFENSHAGDVSAVLDLCYNHPELWVVDVYDLPISQNLLVLPGTQLAQLKHVYSHQQAIAQSETFLKQFRLPATAMPNTAMAAKFVAESGDPSKAAIASAETAALYGLEVLVPSINTDGDNTTRFIVLSREKPTVGNRFSLLFTLDNKPGKLAEVIQVIGRFGYDMESIKSRPLPHVPFDYYFYVELVGDPSADETAALLRELDHTCRTVRLLGVYTK</sequence>
<dbReference type="SUPFAM" id="SSF48600">
    <property type="entry name" value="Chorismate mutase II"/>
    <property type="match status" value="1"/>
</dbReference>
<dbReference type="Pfam" id="PF00800">
    <property type="entry name" value="PDT"/>
    <property type="match status" value="1"/>
</dbReference>
<dbReference type="InterPro" id="IPR045865">
    <property type="entry name" value="ACT-like_dom_sf"/>
</dbReference>
<dbReference type="Proteomes" id="UP000260991">
    <property type="component" value="Unassembled WGS sequence"/>
</dbReference>
<proteinExistence type="predicted"/>
<dbReference type="EC" id="4.2.1.51" evidence="6"/>
<evidence type="ECO:0000256" key="12">
    <source>
        <dbReference type="ARBA" id="ARBA00023222"/>
    </source>
</evidence>
<comment type="catalytic activity">
    <reaction evidence="18">
        <text>prephenate + H(+) = 3-phenylpyruvate + CO2 + H2O</text>
        <dbReference type="Rhea" id="RHEA:21648"/>
        <dbReference type="ChEBI" id="CHEBI:15377"/>
        <dbReference type="ChEBI" id="CHEBI:15378"/>
        <dbReference type="ChEBI" id="CHEBI:16526"/>
        <dbReference type="ChEBI" id="CHEBI:18005"/>
        <dbReference type="ChEBI" id="CHEBI:29934"/>
        <dbReference type="EC" id="4.2.1.51"/>
    </reaction>
</comment>
<evidence type="ECO:0000256" key="5">
    <source>
        <dbReference type="ARBA" id="ARBA00004817"/>
    </source>
</evidence>
<feature type="domain" description="Prephenate dehydratase" evidence="21">
    <location>
        <begin position="92"/>
        <end position="268"/>
    </location>
</feature>
<dbReference type="CDD" id="cd04905">
    <property type="entry name" value="ACT_CM-PDT"/>
    <property type="match status" value="1"/>
</dbReference>
<evidence type="ECO:0000256" key="10">
    <source>
        <dbReference type="ARBA" id="ARBA00022605"/>
    </source>
</evidence>
<dbReference type="InterPro" id="IPR011279">
    <property type="entry name" value="Chorismate_mutase_GmP"/>
</dbReference>
<dbReference type="Pfam" id="PF01817">
    <property type="entry name" value="CM_2"/>
    <property type="match status" value="1"/>
</dbReference>
<comment type="catalytic activity">
    <reaction evidence="1">
        <text>chorismate = prephenate</text>
        <dbReference type="Rhea" id="RHEA:13897"/>
        <dbReference type="ChEBI" id="CHEBI:29748"/>
        <dbReference type="ChEBI" id="CHEBI:29934"/>
        <dbReference type="EC" id="5.4.99.5"/>
    </reaction>
</comment>
<accession>A0A3E2UC87</accession>
<dbReference type="PROSITE" id="PS51168">
    <property type="entry name" value="CHORISMATE_MUT_2"/>
    <property type="match status" value="1"/>
</dbReference>
<dbReference type="SUPFAM" id="SSF55021">
    <property type="entry name" value="ACT-like"/>
    <property type="match status" value="1"/>
</dbReference>
<evidence type="ECO:0000256" key="1">
    <source>
        <dbReference type="ARBA" id="ARBA00000824"/>
    </source>
</evidence>
<dbReference type="PIRSF" id="PIRSF001500">
    <property type="entry name" value="Chor_mut_pdt_Ppr"/>
    <property type="match status" value="1"/>
</dbReference>
<dbReference type="RefSeq" id="WP_158402119.1">
    <property type="nucleotide sequence ID" value="NZ_DAWDQJ010000010.1"/>
</dbReference>
<evidence type="ECO:0000313" key="24">
    <source>
        <dbReference type="Proteomes" id="UP000260991"/>
    </source>
</evidence>
<keyword evidence="11" id="KW-0057">Aromatic amino acid biosynthesis</keyword>
<evidence type="ECO:0000313" key="23">
    <source>
        <dbReference type="EMBL" id="RGB93829.1"/>
    </source>
</evidence>
<dbReference type="UniPathway" id="UPA00121">
    <property type="reaction ID" value="UER00345"/>
</dbReference>
<evidence type="ECO:0000259" key="21">
    <source>
        <dbReference type="PROSITE" id="PS51171"/>
    </source>
</evidence>
<dbReference type="NCBIfam" id="TIGR01805">
    <property type="entry name" value="CM_mono_grmpos"/>
    <property type="match status" value="1"/>
</dbReference>
<feature type="domain" description="Chorismate mutase" evidence="20">
    <location>
        <begin position="1"/>
        <end position="88"/>
    </location>
</feature>
<name>A0A3E2UC87_9FIRM</name>
<organism evidence="23 24">
    <name type="scientific">Faecalibacterium prausnitzii</name>
    <dbReference type="NCBI Taxonomy" id="853"/>
    <lineage>
        <taxon>Bacteria</taxon>
        <taxon>Bacillati</taxon>
        <taxon>Bacillota</taxon>
        <taxon>Clostridia</taxon>
        <taxon>Eubacteriales</taxon>
        <taxon>Oscillospiraceae</taxon>
        <taxon>Faecalibacterium</taxon>
    </lineage>
</organism>
<evidence type="ECO:0000256" key="11">
    <source>
        <dbReference type="ARBA" id="ARBA00023141"/>
    </source>
</evidence>
<keyword evidence="14" id="KW-0456">Lyase</keyword>
<dbReference type="InterPro" id="IPR036979">
    <property type="entry name" value="CM_dom_sf"/>
</dbReference>
<keyword evidence="12" id="KW-0584">Phenylalanine biosynthesis</keyword>
<dbReference type="GO" id="GO:0004664">
    <property type="term" value="F:prephenate dehydratase activity"/>
    <property type="evidence" value="ECO:0007669"/>
    <property type="project" value="UniProtKB-EC"/>
</dbReference>
<evidence type="ECO:0000256" key="17">
    <source>
        <dbReference type="ARBA" id="ARBA00031520"/>
    </source>
</evidence>
<reference evidence="23 24" key="1">
    <citation type="submission" date="2018-08" db="EMBL/GenBank/DDBJ databases">
        <title>A genome reference for cultivated species of the human gut microbiota.</title>
        <authorList>
            <person name="Zou Y."/>
            <person name="Xue W."/>
            <person name="Luo G."/>
        </authorList>
    </citation>
    <scope>NUCLEOTIDE SEQUENCE [LARGE SCALE GENOMIC DNA]</scope>
    <source>
        <strain evidence="23 24">AF32-8AC</strain>
    </source>
</reference>
<evidence type="ECO:0000256" key="15">
    <source>
        <dbReference type="ARBA" id="ARBA00023268"/>
    </source>
</evidence>
<dbReference type="InterPro" id="IPR036263">
    <property type="entry name" value="Chorismate_II_sf"/>
</dbReference>
<dbReference type="GO" id="GO:0046417">
    <property type="term" value="P:chorismate metabolic process"/>
    <property type="evidence" value="ECO:0007669"/>
    <property type="project" value="InterPro"/>
</dbReference>
<protein>
    <recommendedName>
        <fullName evidence="7">Bifunctional chorismate mutase/prephenate dehydratase</fullName>
        <ecNumber evidence="6">4.2.1.51</ecNumber>
    </recommendedName>
    <alternativeName>
        <fullName evidence="17">Chorismate mutase-prephenate dehydratase</fullName>
    </alternativeName>
    <alternativeName>
        <fullName evidence="8">Prephenate dehydratase</fullName>
    </alternativeName>
    <alternativeName>
        <fullName evidence="16">p-protein</fullName>
    </alternativeName>
</protein>
<comment type="pathway">
    <text evidence="5">Metabolic intermediate biosynthesis; prephenate biosynthesis; prephenate from chorismate: step 1/1.</text>
</comment>
<evidence type="ECO:0000256" key="19">
    <source>
        <dbReference type="PIRSR" id="PIRSR001500-2"/>
    </source>
</evidence>
<dbReference type="GO" id="GO:0004106">
    <property type="term" value="F:chorismate mutase activity"/>
    <property type="evidence" value="ECO:0007669"/>
    <property type="project" value="UniProtKB-EC"/>
</dbReference>
<evidence type="ECO:0000259" key="22">
    <source>
        <dbReference type="PROSITE" id="PS51671"/>
    </source>
</evidence>
<evidence type="ECO:0000256" key="18">
    <source>
        <dbReference type="ARBA" id="ARBA00047848"/>
    </source>
</evidence>
<feature type="site" description="Essential for prephenate dehydratase activity" evidence="19">
    <location>
        <position position="261"/>
    </location>
</feature>
<dbReference type="InterPro" id="IPR001086">
    <property type="entry name" value="Preph_deHydtase"/>
</dbReference>
<evidence type="ECO:0000256" key="13">
    <source>
        <dbReference type="ARBA" id="ARBA00023235"/>
    </source>
</evidence>
<dbReference type="PANTHER" id="PTHR21022">
    <property type="entry name" value="PREPHENATE DEHYDRATASE P PROTEIN"/>
    <property type="match status" value="1"/>
</dbReference>
<gene>
    <name evidence="23" type="ORF">DWZ46_01135</name>
</gene>
<evidence type="ECO:0000256" key="4">
    <source>
        <dbReference type="ARBA" id="ARBA00004741"/>
    </source>
</evidence>
<dbReference type="Gene3D" id="1.20.59.10">
    <property type="entry name" value="Chorismate mutase"/>
    <property type="match status" value="1"/>
</dbReference>
<keyword evidence="13 23" id="KW-0413">Isomerase</keyword>
<dbReference type="PANTHER" id="PTHR21022:SF19">
    <property type="entry name" value="PREPHENATE DEHYDRATASE-RELATED"/>
    <property type="match status" value="1"/>
</dbReference>
<keyword evidence="10" id="KW-0028">Amino-acid biosynthesis</keyword>
<dbReference type="Gene3D" id="3.40.190.10">
    <property type="entry name" value="Periplasmic binding protein-like II"/>
    <property type="match status" value="2"/>
</dbReference>
<dbReference type="AlphaFoldDB" id="A0A3E2UC87"/>
<evidence type="ECO:0000256" key="3">
    <source>
        <dbReference type="ARBA" id="ARBA00004496"/>
    </source>
</evidence>
<dbReference type="PROSITE" id="PS51671">
    <property type="entry name" value="ACT"/>
    <property type="match status" value="1"/>
</dbReference>
<dbReference type="SMART" id="SM00830">
    <property type="entry name" value="CM_2"/>
    <property type="match status" value="1"/>
</dbReference>
<evidence type="ECO:0000256" key="6">
    <source>
        <dbReference type="ARBA" id="ARBA00013147"/>
    </source>
</evidence>
<evidence type="ECO:0000256" key="7">
    <source>
        <dbReference type="ARBA" id="ARBA00014401"/>
    </source>
</evidence>
<dbReference type="Gene3D" id="3.30.70.260">
    <property type="match status" value="1"/>
</dbReference>
<dbReference type="UniPathway" id="UPA00120">
    <property type="reaction ID" value="UER00203"/>
</dbReference>
<dbReference type="GO" id="GO:0009094">
    <property type="term" value="P:L-phenylalanine biosynthetic process"/>
    <property type="evidence" value="ECO:0007669"/>
    <property type="project" value="UniProtKB-UniPathway"/>
</dbReference>
<evidence type="ECO:0000256" key="8">
    <source>
        <dbReference type="ARBA" id="ARBA00021872"/>
    </source>
</evidence>
<dbReference type="PROSITE" id="PS51171">
    <property type="entry name" value="PREPHENATE_DEHYDR_3"/>
    <property type="match status" value="1"/>
</dbReference>
<dbReference type="InterPro" id="IPR008242">
    <property type="entry name" value="Chor_mutase/pphenate_deHydtase"/>
</dbReference>
<keyword evidence="9" id="KW-0963">Cytoplasm</keyword>
<comment type="pathway">
    <text evidence="4">Amino-acid biosynthesis; L-phenylalanine biosynthesis; phenylpyruvate from prephenate: step 1/1.</text>
</comment>
<comment type="caution">
    <text evidence="23">The sequence shown here is derived from an EMBL/GenBank/DDBJ whole genome shotgun (WGS) entry which is preliminary data.</text>
</comment>
<comment type="function">
    <text evidence="2">Catalyzes the Claisen rearrangement of chorismate to prephenate and the decarboxylation/dehydration of prephenate to phenylpyruvate.</text>
</comment>
<comment type="subcellular location">
    <subcellularLocation>
        <location evidence="3">Cytoplasm</location>
    </subcellularLocation>
</comment>
<evidence type="ECO:0000256" key="2">
    <source>
        <dbReference type="ARBA" id="ARBA00002364"/>
    </source>
</evidence>
<dbReference type="CDD" id="cd13631">
    <property type="entry name" value="PBP2_Ct-PDT_like"/>
    <property type="match status" value="1"/>
</dbReference>
<evidence type="ECO:0000256" key="16">
    <source>
        <dbReference type="ARBA" id="ARBA00031175"/>
    </source>
</evidence>